<evidence type="ECO:0000313" key="2">
    <source>
        <dbReference type="Proteomes" id="UP000070646"/>
    </source>
</evidence>
<reference evidence="1 2" key="1">
    <citation type="submission" date="2016-01" db="EMBL/GenBank/DDBJ databases">
        <authorList>
            <person name="Oliw E.H."/>
        </authorList>
    </citation>
    <scope>NUCLEOTIDE SEQUENCE [LARGE SCALE GENOMIC DNA]</scope>
    <source>
        <strain evidence="1 2">MJR7757A</strain>
    </source>
</reference>
<dbReference type="PATRIC" id="fig|1502.174.peg.1586"/>
<dbReference type="NCBIfam" id="TIGR01563">
    <property type="entry name" value="gp16_SPP1"/>
    <property type="match status" value="1"/>
</dbReference>
<evidence type="ECO:0000313" key="1">
    <source>
        <dbReference type="EMBL" id="KXA11925.1"/>
    </source>
</evidence>
<dbReference type="EMBL" id="LRPU01000072">
    <property type="protein sequence ID" value="KXA11925.1"/>
    <property type="molecule type" value="Genomic_DNA"/>
</dbReference>
<proteinExistence type="predicted"/>
<organism evidence="1 2">
    <name type="scientific">Clostridium perfringens</name>
    <dbReference type="NCBI Taxonomy" id="1502"/>
    <lineage>
        <taxon>Bacteria</taxon>
        <taxon>Bacillati</taxon>
        <taxon>Bacillota</taxon>
        <taxon>Clostridia</taxon>
        <taxon>Eubacteriales</taxon>
        <taxon>Clostridiaceae</taxon>
        <taxon>Clostridium</taxon>
    </lineage>
</organism>
<dbReference type="Proteomes" id="UP000070646">
    <property type="component" value="Unassembled WGS sequence"/>
</dbReference>
<gene>
    <name evidence="1" type="ORF">HMPREF3222_01574</name>
</gene>
<dbReference type="RefSeq" id="WP_060795718.1">
    <property type="nucleotide sequence ID" value="NZ_KQ956217.1"/>
</dbReference>
<name>A0A133N6L3_CLOPF</name>
<sequence length="103" mass="11968">MWDNICFLGIEKETENDIGDSVIDIVYNKEIFCKEKSVKASQFYQAQALGLKPEIILEIMIADYNKEKYVKFEDEEFKVLRTYKTSSEKIELTLVRGINDGDS</sequence>
<protein>
    <submittedName>
        <fullName evidence="1">Putative phage head-tail adaptor</fullName>
    </submittedName>
</protein>
<comment type="caution">
    <text evidence="1">The sequence shown here is derived from an EMBL/GenBank/DDBJ whole genome shotgun (WGS) entry which is preliminary data.</text>
</comment>
<accession>A0A133N6L3</accession>
<dbReference type="AlphaFoldDB" id="A0A133N6L3"/>
<dbReference type="InterPro" id="IPR008767">
    <property type="entry name" value="Phage_SPP1_head-tail_adaptor"/>
</dbReference>